<dbReference type="PANTHER" id="PTHR41771:SF1">
    <property type="entry name" value="MEMBRANE PROTEIN"/>
    <property type="match status" value="1"/>
</dbReference>
<accession>A0ABW4BKV7</accession>
<gene>
    <name evidence="2" type="ORF">ACFQ4R_00940</name>
</gene>
<keyword evidence="1" id="KW-0812">Transmembrane</keyword>
<keyword evidence="1" id="KW-1133">Transmembrane helix</keyword>
<dbReference type="PANTHER" id="PTHR41771">
    <property type="entry name" value="MEMBRANE PROTEIN-RELATED"/>
    <property type="match status" value="1"/>
</dbReference>
<sequence length="249" mass="26672">MSSLSALLLTLLVLICLVGGTAGLKSYLSIIINFLLIFFVALLISWGANIWFTIVCFVPLKLLTIIYLGTHDTKIADRAFISSLIVTGLIAIVILGLDYSAQAIGVGDQTGEDLIGMSTAPGLNYGAIGILVALFSTLGAISEAAVAMSTGLIELKKQNKELSQAAYWQSAQNIGQDILGTAINTILFGFFGSCLALFIWFTRLHYTLSQIANDKLFVQEALIIVDSIIGVLLIVPLATWVVNRGSKKN</sequence>
<dbReference type="InterPro" id="IPR014564">
    <property type="entry name" value="UCP031503_TM"/>
</dbReference>
<evidence type="ECO:0000313" key="2">
    <source>
        <dbReference type="EMBL" id="MFD1410195.1"/>
    </source>
</evidence>
<evidence type="ECO:0000313" key="3">
    <source>
        <dbReference type="Proteomes" id="UP001597191"/>
    </source>
</evidence>
<comment type="caution">
    <text evidence="2">The sequence shown here is derived from an EMBL/GenBank/DDBJ whole genome shotgun (WGS) entry which is preliminary data.</text>
</comment>
<dbReference type="RefSeq" id="WP_125651565.1">
    <property type="nucleotide sequence ID" value="NZ_JBHTOH010000011.1"/>
</dbReference>
<feature type="transmembrane region" description="Helical" evidence="1">
    <location>
        <begin position="79"/>
        <end position="97"/>
    </location>
</feature>
<organism evidence="2 3">
    <name type="scientific">Lapidilactobacillus gannanensis</name>
    <dbReference type="NCBI Taxonomy" id="2486002"/>
    <lineage>
        <taxon>Bacteria</taxon>
        <taxon>Bacillati</taxon>
        <taxon>Bacillota</taxon>
        <taxon>Bacilli</taxon>
        <taxon>Lactobacillales</taxon>
        <taxon>Lactobacillaceae</taxon>
        <taxon>Lapidilactobacillus</taxon>
    </lineage>
</organism>
<protein>
    <submittedName>
        <fullName evidence="2">YibE/F family protein</fullName>
    </submittedName>
</protein>
<dbReference type="Proteomes" id="UP001597191">
    <property type="component" value="Unassembled WGS sequence"/>
</dbReference>
<reference evidence="3" key="1">
    <citation type="journal article" date="2019" name="Int. J. Syst. Evol. Microbiol.">
        <title>The Global Catalogue of Microorganisms (GCM) 10K type strain sequencing project: providing services to taxonomists for standard genome sequencing and annotation.</title>
        <authorList>
            <consortium name="The Broad Institute Genomics Platform"/>
            <consortium name="The Broad Institute Genome Sequencing Center for Infectious Disease"/>
            <person name="Wu L."/>
            <person name="Ma J."/>
        </authorList>
    </citation>
    <scope>NUCLEOTIDE SEQUENCE [LARGE SCALE GENOMIC DNA]</scope>
    <source>
        <strain evidence="3">CCM 8937</strain>
    </source>
</reference>
<name>A0ABW4BKV7_9LACO</name>
<feature type="transmembrane region" description="Helical" evidence="1">
    <location>
        <begin position="178"/>
        <end position="201"/>
    </location>
</feature>
<proteinExistence type="predicted"/>
<dbReference type="InterPro" id="IPR012507">
    <property type="entry name" value="YibE_F"/>
</dbReference>
<keyword evidence="1" id="KW-0472">Membrane</keyword>
<feature type="transmembrane region" description="Helical" evidence="1">
    <location>
        <begin position="127"/>
        <end position="153"/>
    </location>
</feature>
<feature type="transmembrane region" description="Helical" evidence="1">
    <location>
        <begin position="221"/>
        <end position="242"/>
    </location>
</feature>
<feature type="transmembrane region" description="Helical" evidence="1">
    <location>
        <begin position="30"/>
        <end position="58"/>
    </location>
</feature>
<dbReference type="PIRSF" id="PIRSF031503">
    <property type="entry name" value="UCP031503_mp"/>
    <property type="match status" value="1"/>
</dbReference>
<evidence type="ECO:0000256" key="1">
    <source>
        <dbReference type="SAM" id="Phobius"/>
    </source>
</evidence>
<dbReference type="EMBL" id="JBHTOH010000011">
    <property type="protein sequence ID" value="MFD1410195.1"/>
    <property type="molecule type" value="Genomic_DNA"/>
</dbReference>
<dbReference type="Pfam" id="PF07907">
    <property type="entry name" value="YibE_F"/>
    <property type="match status" value="1"/>
</dbReference>
<keyword evidence="3" id="KW-1185">Reference proteome</keyword>